<gene>
    <name evidence="1" type="ORF">MBEHAL_0801</name>
</gene>
<dbReference type="Proteomes" id="UP000016986">
    <property type="component" value="Unassembled WGS sequence"/>
</dbReference>
<proteinExistence type="predicted"/>
<comment type="caution">
    <text evidence="1">The sequence shown here is derived from an EMBL/GenBank/DDBJ whole genome shotgun (WGS) entry which is preliminary data.</text>
</comment>
<accession>U2YE74</accession>
<organism evidence="1 2">
    <name type="scientific">Halarchaeum acidiphilum MH1-52-1</name>
    <dbReference type="NCBI Taxonomy" id="1261545"/>
    <lineage>
        <taxon>Archaea</taxon>
        <taxon>Methanobacteriati</taxon>
        <taxon>Methanobacteriota</taxon>
        <taxon>Stenosarchaea group</taxon>
        <taxon>Halobacteria</taxon>
        <taxon>Halobacteriales</taxon>
        <taxon>Halobacteriaceae</taxon>
    </lineage>
</organism>
<reference evidence="1 2" key="1">
    <citation type="submission" date="2013-09" db="EMBL/GenBank/DDBJ databases">
        <title>Whole genome sequencing of Halarchaeum acidiphilum strain MH1-52-1.</title>
        <authorList>
            <person name="Shimane Y."/>
            <person name="Minegishi H."/>
            <person name="Nishi S."/>
            <person name="Echigo A."/>
            <person name="Shuto A."/>
            <person name="Konishi M."/>
            <person name="Ito T."/>
            <person name="Ohkuma M."/>
            <person name="Ohta Y."/>
            <person name="Nagano Y."/>
            <person name="Tsubouchi T."/>
            <person name="Mori K."/>
            <person name="Usui K."/>
            <person name="Kamekura M."/>
            <person name="Usami R."/>
            <person name="Takaki Y."/>
            <person name="Hatada Y."/>
        </authorList>
    </citation>
    <scope>NUCLEOTIDE SEQUENCE [LARGE SCALE GENOMIC DNA]</scope>
    <source>
        <strain evidence="1 2">JCM 16109</strain>
    </source>
</reference>
<dbReference type="AlphaFoldDB" id="U2YE74"/>
<dbReference type="eggNOG" id="arCOG13595">
    <property type="taxonomic scope" value="Archaea"/>
</dbReference>
<sequence length="465" mass="52137">MMERTKADVWEAWVEATVLSDIRDVETPDPVRMIDASGPELEMTEAYDAYRLGRGSGDYLYLLYLLEEPVDGPQSIRPVYIGETGSVASRLLEHFRRLRDAVPIGDWEDDGSWGSYGKYDHIATVYEQSTAPLCAWVVDVDDIETGPYGYPTYRHELEGKLVGLAHSYPGFDRVLANRDFVPNRVAQRMGALGPEWVAFDTDEQSEEAMLAGEPPTRDRDGETKADLWEAWVRETIHAELQDESLADPIPLFETDADLTVSLTEIGSSTVFERTAEIDDRIRSEGRKCVDEDGVTDGPNGLLYVLYQLADEDDPGVGDIVPRYIGKAEAYGKKNEVSANFEEIAQNRDGTRSFARWGDGSYWHVGELSETVFGEASKKLSWASELVEDGTHQLTDELYLWVRAWDPAEYPGPYGYPAYLAEVEALLIGLAYDAYPDALLNHKEIPEDAPANRTDFDFEPAPLPKH</sequence>
<dbReference type="EMBL" id="BATA01000013">
    <property type="protein sequence ID" value="GAD52041.1"/>
    <property type="molecule type" value="Genomic_DNA"/>
</dbReference>
<keyword evidence="2" id="KW-1185">Reference proteome</keyword>
<name>U2YE74_9EURY</name>
<protein>
    <submittedName>
        <fullName evidence="1">Uncharacterized protein</fullName>
    </submittedName>
</protein>
<evidence type="ECO:0000313" key="1">
    <source>
        <dbReference type="EMBL" id="GAD52041.1"/>
    </source>
</evidence>
<evidence type="ECO:0000313" key="2">
    <source>
        <dbReference type="Proteomes" id="UP000016986"/>
    </source>
</evidence>